<organism evidence="2 3">
    <name type="scientific">Parahaliea maris</name>
    <dbReference type="NCBI Taxonomy" id="2716870"/>
    <lineage>
        <taxon>Bacteria</taxon>
        <taxon>Pseudomonadati</taxon>
        <taxon>Pseudomonadota</taxon>
        <taxon>Gammaproteobacteria</taxon>
        <taxon>Cellvibrionales</taxon>
        <taxon>Halieaceae</taxon>
        <taxon>Parahaliea</taxon>
    </lineage>
</organism>
<gene>
    <name evidence="2" type="ORF">FV139_17375</name>
</gene>
<dbReference type="PROSITE" id="PS50405">
    <property type="entry name" value="GST_CTER"/>
    <property type="match status" value="1"/>
</dbReference>
<name>A0A5C8ZT49_9GAMM</name>
<dbReference type="InterPro" id="IPR036249">
    <property type="entry name" value="Thioredoxin-like_sf"/>
</dbReference>
<evidence type="ECO:0000313" key="2">
    <source>
        <dbReference type="EMBL" id="TXS90752.1"/>
    </source>
</evidence>
<dbReference type="SUPFAM" id="SSF52833">
    <property type="entry name" value="Thioredoxin-like"/>
    <property type="match status" value="1"/>
</dbReference>
<dbReference type="Pfam" id="PF13410">
    <property type="entry name" value="GST_C_2"/>
    <property type="match status" value="1"/>
</dbReference>
<dbReference type="AlphaFoldDB" id="A0A5C8ZT49"/>
<dbReference type="CDD" id="cd00299">
    <property type="entry name" value="GST_C_family"/>
    <property type="match status" value="1"/>
</dbReference>
<sequence length="308" mass="33615">MPELILHHYEISPFSAKIRAMLGYCDLPWQSARTAPLPPRPGVDTLTGGYRRIPAAQLGADVFCDSRLIGEEVAAMAGRPELSLAQADDAQRELATRAELEVFFACVSKAAGWPLLRRVIADYGPVTLFRTLRDRAGMTRSMNEPRLQKRGPGGDVNGYLDDLEALLVADFLFGDQPTIADFAAWHCLWFATEVGGRNLAARLPRVQAWMQTVAAFETVPTEELSADQVLAIAGSCEPRELPADIGEDDLLGKPVTIGPADYATDTVTGILVASQPDRFILRRDTLTTGTVHVHFPRERFAVTSAAGR</sequence>
<dbReference type="GO" id="GO:0016740">
    <property type="term" value="F:transferase activity"/>
    <property type="evidence" value="ECO:0007669"/>
    <property type="project" value="UniProtKB-KW"/>
</dbReference>
<dbReference type="InterPro" id="IPR036282">
    <property type="entry name" value="Glutathione-S-Trfase_C_sf"/>
</dbReference>
<dbReference type="Proteomes" id="UP000321039">
    <property type="component" value="Unassembled WGS sequence"/>
</dbReference>
<keyword evidence="2" id="KW-0808">Transferase</keyword>
<dbReference type="RefSeq" id="WP_148069750.1">
    <property type="nucleotide sequence ID" value="NZ_VRZA01000007.1"/>
</dbReference>
<reference evidence="2 3" key="1">
    <citation type="submission" date="2019-08" db="EMBL/GenBank/DDBJ databases">
        <title>Parahaliea maris sp. nov., isolated from the surface seawater.</title>
        <authorList>
            <person name="Liu Y."/>
        </authorList>
    </citation>
    <scope>NUCLEOTIDE SEQUENCE [LARGE SCALE GENOMIC DNA]</scope>
    <source>
        <strain evidence="2 3">HSLHS9</strain>
    </source>
</reference>
<evidence type="ECO:0000259" key="1">
    <source>
        <dbReference type="PROSITE" id="PS50405"/>
    </source>
</evidence>
<dbReference type="Pfam" id="PF13417">
    <property type="entry name" value="GST_N_3"/>
    <property type="match status" value="1"/>
</dbReference>
<dbReference type="CDD" id="cd00570">
    <property type="entry name" value="GST_N_family"/>
    <property type="match status" value="1"/>
</dbReference>
<dbReference type="InterPro" id="IPR010987">
    <property type="entry name" value="Glutathione-S-Trfase_C-like"/>
</dbReference>
<keyword evidence="3" id="KW-1185">Reference proteome</keyword>
<protein>
    <submittedName>
        <fullName evidence="2">Glutathione S-transferase family protein</fullName>
    </submittedName>
</protein>
<accession>A0A5C8ZT49</accession>
<dbReference type="InterPro" id="IPR004045">
    <property type="entry name" value="Glutathione_S-Trfase_N"/>
</dbReference>
<dbReference type="SUPFAM" id="SSF47616">
    <property type="entry name" value="GST C-terminal domain-like"/>
    <property type="match status" value="1"/>
</dbReference>
<evidence type="ECO:0000313" key="3">
    <source>
        <dbReference type="Proteomes" id="UP000321039"/>
    </source>
</evidence>
<feature type="domain" description="GST C-terminal" evidence="1">
    <location>
        <begin position="89"/>
        <end position="245"/>
    </location>
</feature>
<dbReference type="Gene3D" id="3.40.30.110">
    <property type="match status" value="2"/>
</dbReference>
<dbReference type="EMBL" id="VRZA01000007">
    <property type="protein sequence ID" value="TXS90752.1"/>
    <property type="molecule type" value="Genomic_DNA"/>
</dbReference>
<comment type="caution">
    <text evidence="2">The sequence shown here is derived from an EMBL/GenBank/DDBJ whole genome shotgun (WGS) entry which is preliminary data.</text>
</comment>
<proteinExistence type="predicted"/>